<name>A0AAV6NBF0_9ROSI</name>
<dbReference type="Proteomes" id="UP000685013">
    <property type="component" value="Chromosome 7"/>
</dbReference>
<feature type="non-terminal residue" evidence="2">
    <location>
        <position position="1"/>
    </location>
</feature>
<comment type="caution">
    <text evidence="2">The sequence shown here is derived from an EMBL/GenBank/DDBJ whole genome shotgun (WGS) entry which is preliminary data.</text>
</comment>
<organism evidence="2 3">
    <name type="scientific">Cucurbita argyrosperma subsp. sororia</name>
    <dbReference type="NCBI Taxonomy" id="37648"/>
    <lineage>
        <taxon>Eukaryota</taxon>
        <taxon>Viridiplantae</taxon>
        <taxon>Streptophyta</taxon>
        <taxon>Embryophyta</taxon>
        <taxon>Tracheophyta</taxon>
        <taxon>Spermatophyta</taxon>
        <taxon>Magnoliopsida</taxon>
        <taxon>eudicotyledons</taxon>
        <taxon>Gunneridae</taxon>
        <taxon>Pentapetalae</taxon>
        <taxon>rosids</taxon>
        <taxon>fabids</taxon>
        <taxon>Cucurbitales</taxon>
        <taxon>Cucurbitaceae</taxon>
        <taxon>Cucurbiteae</taxon>
        <taxon>Cucurbita</taxon>
    </lineage>
</organism>
<dbReference type="PANTHER" id="PTHR35632:SF1">
    <property type="entry name" value="MAJOR POLLEN ALLERGEN OLE E 6-LIKE"/>
    <property type="match status" value="1"/>
</dbReference>
<dbReference type="InterPro" id="IPR015333">
    <property type="entry name" value="Pollen_allergen_ole-e-6"/>
</dbReference>
<gene>
    <name evidence="2" type="ORF">SDJN03_12140</name>
</gene>
<reference evidence="2 3" key="1">
    <citation type="journal article" date="2021" name="Hortic Res">
        <title>The domestication of Cucurbita argyrosperma as revealed by the genome of its wild relative.</title>
        <authorList>
            <person name="Barrera-Redondo J."/>
            <person name="Sanchez-de la Vega G."/>
            <person name="Aguirre-Liguori J.A."/>
            <person name="Castellanos-Morales G."/>
            <person name="Gutierrez-Guerrero Y.T."/>
            <person name="Aguirre-Dugua X."/>
            <person name="Aguirre-Planter E."/>
            <person name="Tenaillon M.I."/>
            <person name="Lira-Saade R."/>
            <person name="Eguiarte L.E."/>
        </authorList>
    </citation>
    <scope>NUCLEOTIDE SEQUENCE [LARGE SCALE GENOMIC DNA]</scope>
    <source>
        <strain evidence="2">JBR-2021</strain>
    </source>
</reference>
<dbReference type="AlphaFoldDB" id="A0AAV6NBF0"/>
<dbReference type="Pfam" id="PF09253">
    <property type="entry name" value="Ole_e_6"/>
    <property type="match status" value="1"/>
</dbReference>
<keyword evidence="3" id="KW-1185">Reference proteome</keyword>
<feature type="chain" id="PRO_5043786971" description="Major pollen allergen Ole e 6-like" evidence="1">
    <location>
        <begin position="19"/>
        <end position="91"/>
    </location>
</feature>
<evidence type="ECO:0000313" key="3">
    <source>
        <dbReference type="Proteomes" id="UP000685013"/>
    </source>
</evidence>
<dbReference type="PANTHER" id="PTHR35632">
    <property type="entry name" value="MAJOR POLLEN ALLERGEN OLE E 6-LIKE"/>
    <property type="match status" value="1"/>
</dbReference>
<keyword evidence="1" id="KW-0732">Signal</keyword>
<evidence type="ECO:0000313" key="2">
    <source>
        <dbReference type="EMBL" id="KAG6595587.1"/>
    </source>
</evidence>
<evidence type="ECO:0008006" key="4">
    <source>
        <dbReference type="Google" id="ProtNLM"/>
    </source>
</evidence>
<evidence type="ECO:0000256" key="1">
    <source>
        <dbReference type="SAM" id="SignalP"/>
    </source>
</evidence>
<dbReference type="EMBL" id="JAGKQH010000007">
    <property type="protein sequence ID" value="KAG6595587.1"/>
    <property type="molecule type" value="Genomic_DNA"/>
</dbReference>
<sequence length="91" mass="9863">MAKKMMAVLLMCVLLVSALQFSTADSPAEMEARFKSFFGDLSGVEAKLKSCAATCEKECVAKGETSESCKPKCNTDCGKKEVSEKFNIHLT</sequence>
<feature type="signal peptide" evidence="1">
    <location>
        <begin position="1"/>
        <end position="18"/>
    </location>
</feature>
<proteinExistence type="predicted"/>
<protein>
    <recommendedName>
        <fullName evidence="4">Major pollen allergen Ole e 6-like</fullName>
    </recommendedName>
</protein>
<accession>A0AAV6NBF0</accession>